<evidence type="ECO:0000313" key="3">
    <source>
        <dbReference type="EMBL" id="CAI9102745.1"/>
    </source>
</evidence>
<feature type="compositionally biased region" description="Basic residues" evidence="1">
    <location>
        <begin position="300"/>
        <end position="310"/>
    </location>
</feature>
<keyword evidence="4" id="KW-1185">Reference proteome</keyword>
<dbReference type="SMART" id="SM00767">
    <property type="entry name" value="DCD"/>
    <property type="match status" value="1"/>
</dbReference>
<feature type="compositionally biased region" description="Basic and acidic residues" evidence="1">
    <location>
        <begin position="311"/>
        <end position="321"/>
    </location>
</feature>
<evidence type="ECO:0000259" key="2">
    <source>
        <dbReference type="PROSITE" id="PS51222"/>
    </source>
</evidence>
<evidence type="ECO:0000313" key="4">
    <source>
        <dbReference type="Proteomes" id="UP001161247"/>
    </source>
</evidence>
<evidence type="ECO:0000256" key="1">
    <source>
        <dbReference type="SAM" id="MobiDB-lite"/>
    </source>
</evidence>
<dbReference type="PROSITE" id="PS51222">
    <property type="entry name" value="DCD"/>
    <property type="match status" value="1"/>
</dbReference>
<protein>
    <submittedName>
        <fullName evidence="3">OLC1v1001064C1</fullName>
    </submittedName>
</protein>
<dbReference type="PANTHER" id="PTHR46444:SF11">
    <property type="entry name" value="DCD DOMAIN-CONTAINING PROTEIN"/>
    <property type="match status" value="1"/>
</dbReference>
<dbReference type="Pfam" id="PF10539">
    <property type="entry name" value="Dev_Cell_Death"/>
    <property type="match status" value="1"/>
</dbReference>
<reference evidence="3" key="1">
    <citation type="submission" date="2023-03" db="EMBL/GenBank/DDBJ databases">
        <authorList>
            <person name="Julca I."/>
        </authorList>
    </citation>
    <scope>NUCLEOTIDE SEQUENCE</scope>
</reference>
<dbReference type="PANTHER" id="PTHR46444">
    <property type="entry name" value="DCD (DEVELOPMENT AND CELL DEATH) DOMAIN PROTEIN-RELATED"/>
    <property type="match status" value="1"/>
</dbReference>
<dbReference type="InterPro" id="IPR013989">
    <property type="entry name" value="Dev_and_cell_death_domain"/>
</dbReference>
<dbReference type="AlphaFoldDB" id="A0AAV1D4H8"/>
<feature type="compositionally biased region" description="Acidic residues" evidence="1">
    <location>
        <begin position="111"/>
        <end position="172"/>
    </location>
</feature>
<feature type="region of interest" description="Disordered" evidence="1">
    <location>
        <begin position="270"/>
        <end position="321"/>
    </location>
</feature>
<feature type="compositionally biased region" description="Basic and acidic residues" evidence="1">
    <location>
        <begin position="58"/>
        <end position="67"/>
    </location>
</feature>
<feature type="region of interest" description="Disordered" evidence="1">
    <location>
        <begin position="58"/>
        <end position="230"/>
    </location>
</feature>
<dbReference type="EMBL" id="OX459121">
    <property type="protein sequence ID" value="CAI9102745.1"/>
    <property type="molecule type" value="Genomic_DNA"/>
</dbReference>
<proteinExistence type="predicted"/>
<accession>A0AAV1D4H8</accession>
<feature type="domain" description="DCD" evidence="2">
    <location>
        <begin position="329"/>
        <end position="456"/>
    </location>
</feature>
<feature type="compositionally biased region" description="Basic and acidic residues" evidence="1">
    <location>
        <begin position="270"/>
        <end position="284"/>
    </location>
</feature>
<sequence>MLHQIEKVDVLDSGLSRTEDVAAAFDGTNTSPVINVEVDGNEPLAMDEVPLQTVFETDHQVLSEKDVNSGASDDGGGEERVLVAEEKGEGGEDKEENTYFGNELEGRGGDRDDDSDDDCWDDDLDDDDDDGDVFMQEDYEDDNEDDDEDEFMQEDDDDEEDGDEDEDEDEYVGLETNPGTVNRGSEGGVVGNESGKIENDEKGVHNVDEKSLEKTNGNIETESGKEENKVKGVGKLEPKLGNRMMKKKKVIEKVVRNDSDIVVSDDKCMLETDNKNDPVNGEKGHGKKKVGGKGEGSSKKNTRRLRKRDTNKKDKVNSRRVKNDFPKRAESMGMIFMCSSETKNDCYRYKVLGLPAGKRDLVEKIYRGMRLFLYDVDLKLLYGIYKAAGRGGYNIEPNAFNSKFPSQVRFTVLEDCIPLAEEKFRKVIKDNYFTKKKFDCHLNHEQVKNLCKLFSVSSKGPKPKRLERIRRAKAHRSSVHRDRSRVQVVNEVGRRDRSRTHVLEGGRHIASDDSYRRHDYYHIRSRNRAASPIDRPFVVDPVPQLINAPRYTYDRPLERDAYRQNILVERRDSYRQPLLATHDGYRQRSLSPLVPRDAYRHRPLSPLASRDYRPLSDYRDLYRQGTILDRYDAYRQDEVPEHRDFRPTSLDLRRHNDIVPARDSYLYSSRESQLYRDDPMYIAEEPDRHRHERTEYRSRVVPISEYRSTRALYRH</sequence>
<gene>
    <name evidence="3" type="ORF">OLC1_LOCUS12044</name>
</gene>
<feature type="compositionally biased region" description="Basic and acidic residues" evidence="1">
    <location>
        <begin position="195"/>
        <end position="213"/>
    </location>
</feature>
<organism evidence="3 4">
    <name type="scientific">Oldenlandia corymbosa var. corymbosa</name>
    <dbReference type="NCBI Taxonomy" id="529605"/>
    <lineage>
        <taxon>Eukaryota</taxon>
        <taxon>Viridiplantae</taxon>
        <taxon>Streptophyta</taxon>
        <taxon>Embryophyta</taxon>
        <taxon>Tracheophyta</taxon>
        <taxon>Spermatophyta</taxon>
        <taxon>Magnoliopsida</taxon>
        <taxon>eudicotyledons</taxon>
        <taxon>Gunneridae</taxon>
        <taxon>Pentapetalae</taxon>
        <taxon>asterids</taxon>
        <taxon>lamiids</taxon>
        <taxon>Gentianales</taxon>
        <taxon>Rubiaceae</taxon>
        <taxon>Rubioideae</taxon>
        <taxon>Spermacoceae</taxon>
        <taxon>Hedyotis-Oldenlandia complex</taxon>
        <taxon>Oldenlandia</taxon>
    </lineage>
</organism>
<feature type="compositionally biased region" description="Basic and acidic residues" evidence="1">
    <location>
        <begin position="77"/>
        <end position="91"/>
    </location>
</feature>
<dbReference type="Proteomes" id="UP001161247">
    <property type="component" value="Chromosome 4"/>
</dbReference>
<name>A0AAV1D4H8_OLDCO</name>